<evidence type="ECO:0000256" key="1">
    <source>
        <dbReference type="SAM" id="MobiDB-lite"/>
    </source>
</evidence>
<protein>
    <submittedName>
        <fullName evidence="2">Uncharacterized protein</fullName>
    </submittedName>
</protein>
<dbReference type="EMBL" id="KZ988852">
    <property type="protein sequence ID" value="RKP11506.1"/>
    <property type="molecule type" value="Genomic_DNA"/>
</dbReference>
<proteinExistence type="predicted"/>
<gene>
    <name evidence="2" type="ORF">BJ684DRAFT_17908</name>
</gene>
<dbReference type="Proteomes" id="UP000267251">
    <property type="component" value="Unassembled WGS sequence"/>
</dbReference>
<evidence type="ECO:0000313" key="3">
    <source>
        <dbReference type="Proteomes" id="UP000267251"/>
    </source>
</evidence>
<evidence type="ECO:0000313" key="2">
    <source>
        <dbReference type="EMBL" id="RKP11506.1"/>
    </source>
</evidence>
<dbReference type="AlphaFoldDB" id="A0A4P9XYK2"/>
<reference evidence="3" key="1">
    <citation type="journal article" date="2018" name="Nat. Microbiol.">
        <title>Leveraging single-cell genomics to expand the fungal tree of life.</title>
        <authorList>
            <person name="Ahrendt S.R."/>
            <person name="Quandt C.A."/>
            <person name="Ciobanu D."/>
            <person name="Clum A."/>
            <person name="Salamov A."/>
            <person name="Andreopoulos B."/>
            <person name="Cheng J.F."/>
            <person name="Woyke T."/>
            <person name="Pelin A."/>
            <person name="Henrissat B."/>
            <person name="Reynolds N.K."/>
            <person name="Benny G.L."/>
            <person name="Smith M.E."/>
            <person name="James T.Y."/>
            <person name="Grigoriev I.V."/>
        </authorList>
    </citation>
    <scope>NUCLEOTIDE SEQUENCE [LARGE SCALE GENOMIC DNA]</scope>
</reference>
<sequence length="356" mass="39277">MAMDGYCRVWSRANAKPAAYFVSAVLDCAKEIPLGTSPSPILLDYTSFSWAEPDVPNGEEDTAVVREGASMPKFRRGMDAMLTLQSLCGRVLVWRVRHLYTMDELIRFEFVGSSLPILPEDVEASEMDEKDLGEEIKGESGNGVSNGHKEDEETEDEDEDCISRPETPQGHATLTPRRYCALSYMGGDRDDQLRICTAVVPTLGSIHISSPEAGGVETWDLARWDGHYMRIIQLSREPCQGRLFCGIDNKCLWGDLPPGPLMVQRDWMEEGIEGSLWLPIPSDNPSIILVSRPKEEGKGGGGDGSSRRWKLLVHADEGWVVGCDMRISCSGAGERVERLYWMGEEGGMGGDGRIGS</sequence>
<feature type="non-terminal residue" evidence="2">
    <location>
        <position position="356"/>
    </location>
</feature>
<name>A0A4P9XYK2_9FUNG</name>
<feature type="region of interest" description="Disordered" evidence="1">
    <location>
        <begin position="134"/>
        <end position="172"/>
    </location>
</feature>
<keyword evidence="3" id="KW-1185">Reference proteome</keyword>
<accession>A0A4P9XYK2</accession>
<organism evidence="2 3">
    <name type="scientific">Piptocephalis cylindrospora</name>
    <dbReference type="NCBI Taxonomy" id="1907219"/>
    <lineage>
        <taxon>Eukaryota</taxon>
        <taxon>Fungi</taxon>
        <taxon>Fungi incertae sedis</taxon>
        <taxon>Zoopagomycota</taxon>
        <taxon>Zoopagomycotina</taxon>
        <taxon>Zoopagomycetes</taxon>
        <taxon>Zoopagales</taxon>
        <taxon>Piptocephalidaceae</taxon>
        <taxon>Piptocephalis</taxon>
    </lineage>
</organism>